<evidence type="ECO:0000256" key="5">
    <source>
        <dbReference type="ARBA" id="ARBA00034031"/>
    </source>
</evidence>
<feature type="domain" description="tRNA intron endonuclease catalytic" evidence="6">
    <location>
        <begin position="180"/>
        <end position="260"/>
    </location>
</feature>
<dbReference type="GO" id="GO:0000213">
    <property type="term" value="F:tRNA-intron lyase activity"/>
    <property type="evidence" value="ECO:0007669"/>
    <property type="project" value="UniProtKB-EC"/>
</dbReference>
<dbReference type="EC" id="4.6.1.16" evidence="2"/>
<dbReference type="GO" id="GO:0000379">
    <property type="term" value="P:tRNA-type intron splice site recognition and cleavage"/>
    <property type="evidence" value="ECO:0007669"/>
    <property type="project" value="TreeGrafter"/>
</dbReference>
<keyword evidence="3" id="KW-0819">tRNA processing</keyword>
<keyword evidence="7" id="KW-0255">Endonuclease</keyword>
<evidence type="ECO:0000313" key="7">
    <source>
        <dbReference type="EMBL" id="RKP19786.1"/>
    </source>
</evidence>
<dbReference type="InterPro" id="IPR006677">
    <property type="entry name" value="tRNA_intron_Endonuc_cat-like"/>
</dbReference>
<dbReference type="PANTHER" id="PTHR13070">
    <property type="entry name" value="TRNA-SPLICING ENDONUCLEASE SUBUNIT SEN34-RELATED"/>
    <property type="match status" value="1"/>
</dbReference>
<evidence type="ECO:0000259" key="6">
    <source>
        <dbReference type="Pfam" id="PF01974"/>
    </source>
</evidence>
<keyword evidence="4" id="KW-0456">Lyase</keyword>
<dbReference type="PANTHER" id="PTHR13070:SF0">
    <property type="entry name" value="TRNA-SPLICING ENDONUCLEASE SUBUNIT SEN34"/>
    <property type="match status" value="1"/>
</dbReference>
<dbReference type="InterPro" id="IPR036167">
    <property type="entry name" value="tRNA_intron_Endo_cat-like_sf"/>
</dbReference>
<evidence type="ECO:0000256" key="4">
    <source>
        <dbReference type="ARBA" id="ARBA00023239"/>
    </source>
</evidence>
<dbReference type="InterPro" id="IPR011856">
    <property type="entry name" value="tRNA_endonuc-like_dom_sf"/>
</dbReference>
<dbReference type="EMBL" id="ML005160">
    <property type="protein sequence ID" value="RKP19786.1"/>
    <property type="molecule type" value="Genomic_DNA"/>
</dbReference>
<name>A0A4P9YJM0_ROZAC</name>
<evidence type="ECO:0000256" key="3">
    <source>
        <dbReference type="ARBA" id="ARBA00022694"/>
    </source>
</evidence>
<evidence type="ECO:0000256" key="1">
    <source>
        <dbReference type="ARBA" id="ARBA00008078"/>
    </source>
</evidence>
<keyword evidence="7" id="KW-0540">Nuclease</keyword>
<sequence>MDEIYYLENSGLFVILNNKNAVRCRELNIIGYKISGVSLQNHTENEKIEEEEFIEEDVKVPLFLTNWEVNYLVYNCKWKVFKVIQNFDFTETKEYEMYLSNTKSLEAQRRIHKKKEAMSKYGQIMQEDENLLNIIMSSIKCQLDHIPEDIQLEKEELTKMNTPFELADSPFHPKNRNESIKYKVFHDLIIKNYYVMEGFKFGGDFLVYHQMPWKCHSEWIVSVSNGLDIIRPQHIVANTRVANNANKKWIVAKVDENDVISFMKLEFWNVKERKGKK</sequence>
<gene>
    <name evidence="7" type="ORF">ROZALSC1DRAFT_21979</name>
</gene>
<dbReference type="AlphaFoldDB" id="A0A4P9YJM0"/>
<dbReference type="Pfam" id="PF01974">
    <property type="entry name" value="tRNA_int_endo"/>
    <property type="match status" value="1"/>
</dbReference>
<dbReference type="SUPFAM" id="SSF53032">
    <property type="entry name" value="tRNA-intron endonuclease catalytic domain-like"/>
    <property type="match status" value="1"/>
</dbReference>
<dbReference type="Gene3D" id="3.40.1350.10">
    <property type="match status" value="1"/>
</dbReference>
<reference evidence="8" key="1">
    <citation type="journal article" date="2018" name="Nat. Microbiol.">
        <title>Leveraging single-cell genomics to expand the fungal tree of life.</title>
        <authorList>
            <person name="Ahrendt S.R."/>
            <person name="Quandt C.A."/>
            <person name="Ciobanu D."/>
            <person name="Clum A."/>
            <person name="Salamov A."/>
            <person name="Andreopoulos B."/>
            <person name="Cheng J.F."/>
            <person name="Woyke T."/>
            <person name="Pelin A."/>
            <person name="Henrissat B."/>
            <person name="Reynolds N.K."/>
            <person name="Benny G.L."/>
            <person name="Smith M.E."/>
            <person name="James T.Y."/>
            <person name="Grigoriev I.V."/>
        </authorList>
    </citation>
    <scope>NUCLEOTIDE SEQUENCE [LARGE SCALE GENOMIC DNA]</scope>
    <source>
        <strain evidence="8">CSF55</strain>
    </source>
</reference>
<protein>
    <recommendedName>
        <fullName evidence="2">tRNA-intron lyase</fullName>
        <ecNumber evidence="2">4.6.1.16</ecNumber>
    </recommendedName>
</protein>
<accession>A0A4P9YJM0</accession>
<dbReference type="GO" id="GO:0003676">
    <property type="term" value="F:nucleic acid binding"/>
    <property type="evidence" value="ECO:0007669"/>
    <property type="project" value="InterPro"/>
</dbReference>
<keyword evidence="7" id="KW-0378">Hydrolase</keyword>
<comment type="catalytic activity">
    <reaction evidence="5">
        <text>pretRNA = a 3'-half-tRNA molecule with a 5'-OH end + a 5'-half-tRNA molecule with a 2',3'-cyclic phosphate end + an intron with a 2',3'-cyclic phosphate and a 5'-hydroxyl terminus.</text>
        <dbReference type="EC" id="4.6.1.16"/>
    </reaction>
</comment>
<dbReference type="GO" id="GO:0005634">
    <property type="term" value="C:nucleus"/>
    <property type="evidence" value="ECO:0007669"/>
    <property type="project" value="UniProtKB-ARBA"/>
</dbReference>
<proteinExistence type="inferred from homology"/>
<evidence type="ECO:0000313" key="8">
    <source>
        <dbReference type="Proteomes" id="UP000281549"/>
    </source>
</evidence>
<dbReference type="CDD" id="cd22363">
    <property type="entry name" value="tRNA-intron_lyase_C"/>
    <property type="match status" value="1"/>
</dbReference>
<dbReference type="Proteomes" id="UP000281549">
    <property type="component" value="Unassembled WGS sequence"/>
</dbReference>
<evidence type="ECO:0000256" key="2">
    <source>
        <dbReference type="ARBA" id="ARBA00012573"/>
    </source>
</evidence>
<organism evidence="7 8">
    <name type="scientific">Rozella allomycis (strain CSF55)</name>
    <dbReference type="NCBI Taxonomy" id="988480"/>
    <lineage>
        <taxon>Eukaryota</taxon>
        <taxon>Fungi</taxon>
        <taxon>Fungi incertae sedis</taxon>
        <taxon>Cryptomycota</taxon>
        <taxon>Cryptomycota incertae sedis</taxon>
        <taxon>Rozella</taxon>
    </lineage>
</organism>
<comment type="similarity">
    <text evidence="1">Belongs to the tRNA-intron endonuclease family.</text>
</comment>